<feature type="compositionally biased region" description="Basic and acidic residues" evidence="1">
    <location>
        <begin position="280"/>
        <end position="315"/>
    </location>
</feature>
<comment type="caution">
    <text evidence="3">The sequence shown here is derived from an EMBL/GenBank/DDBJ whole genome shotgun (WGS) entry which is preliminary data.</text>
</comment>
<evidence type="ECO:0000256" key="2">
    <source>
        <dbReference type="SAM" id="SignalP"/>
    </source>
</evidence>
<sequence>MKLSPNIPTALILTFLFSLQVPLRLAAPLSHDKLFPEPVIPLTLPQIHYEKIDNGRIGTRHSNPNSNKDFPSPLPLPLSAPPAPPRLEKRGGNSWDAATAQLKRGINHPSTTRQPQSRSSRPGRYPRPLKHLFAHSYHHSSSGGRGVIDSDSDFDPNNLNPIKRTLTEAADDDLNLNNFDLFSSSGLGGGGGNLLKTITIEPTLTINSTSIQRLGPPPAPGPGAGSYLAAMNIGGASPRPRESTPWERRRSRGGWEEGNERGSEIENEATAGSFMNRRVSRIEKRRGGETTTGKKDKNEKRGESEERTEREEGRAGRGSRIHGRYHEALTSVAAAAA</sequence>
<dbReference type="EMBL" id="JAUEPP010000001">
    <property type="protein sequence ID" value="KAK3355848.1"/>
    <property type="molecule type" value="Genomic_DNA"/>
</dbReference>
<keyword evidence="2" id="KW-0732">Signal</keyword>
<organism evidence="3 4">
    <name type="scientific">Neurospora tetraspora</name>
    <dbReference type="NCBI Taxonomy" id="94610"/>
    <lineage>
        <taxon>Eukaryota</taxon>
        <taxon>Fungi</taxon>
        <taxon>Dikarya</taxon>
        <taxon>Ascomycota</taxon>
        <taxon>Pezizomycotina</taxon>
        <taxon>Sordariomycetes</taxon>
        <taxon>Sordariomycetidae</taxon>
        <taxon>Sordariales</taxon>
        <taxon>Sordariaceae</taxon>
        <taxon>Neurospora</taxon>
    </lineage>
</organism>
<feature type="signal peptide" evidence="2">
    <location>
        <begin position="1"/>
        <end position="26"/>
    </location>
</feature>
<proteinExistence type="predicted"/>
<feature type="chain" id="PRO_5042271782" description="Pal1-domain-containing protein" evidence="2">
    <location>
        <begin position="27"/>
        <end position="337"/>
    </location>
</feature>
<dbReference type="GeneID" id="87861145"/>
<feature type="region of interest" description="Disordered" evidence="1">
    <location>
        <begin position="211"/>
        <end position="337"/>
    </location>
</feature>
<evidence type="ECO:0008006" key="5">
    <source>
        <dbReference type="Google" id="ProtNLM"/>
    </source>
</evidence>
<dbReference type="RefSeq" id="XP_062687226.1">
    <property type="nucleotide sequence ID" value="XM_062823991.1"/>
</dbReference>
<feature type="compositionally biased region" description="Polar residues" evidence="1">
    <location>
        <begin position="60"/>
        <end position="69"/>
    </location>
</feature>
<gene>
    <name evidence="3" type="ORF">B0H65DRAFT_415515</name>
</gene>
<dbReference type="AlphaFoldDB" id="A0AAE0JR39"/>
<dbReference type="Proteomes" id="UP001278500">
    <property type="component" value="Unassembled WGS sequence"/>
</dbReference>
<protein>
    <recommendedName>
        <fullName evidence="5">Pal1-domain-containing protein</fullName>
    </recommendedName>
</protein>
<evidence type="ECO:0000256" key="1">
    <source>
        <dbReference type="SAM" id="MobiDB-lite"/>
    </source>
</evidence>
<reference evidence="3" key="2">
    <citation type="submission" date="2023-06" db="EMBL/GenBank/DDBJ databases">
        <authorList>
            <consortium name="Lawrence Berkeley National Laboratory"/>
            <person name="Haridas S."/>
            <person name="Hensen N."/>
            <person name="Bonometti L."/>
            <person name="Westerberg I."/>
            <person name="Brannstrom I.O."/>
            <person name="Guillou S."/>
            <person name="Cros-Aarteil S."/>
            <person name="Calhoun S."/>
            <person name="Kuo A."/>
            <person name="Mondo S."/>
            <person name="Pangilinan J."/>
            <person name="Riley R."/>
            <person name="Labutti K."/>
            <person name="Andreopoulos B."/>
            <person name="Lipzen A."/>
            <person name="Chen C."/>
            <person name="Yanf M."/>
            <person name="Daum C."/>
            <person name="Ng V."/>
            <person name="Clum A."/>
            <person name="Steindorff A."/>
            <person name="Ohm R."/>
            <person name="Martin F."/>
            <person name="Silar P."/>
            <person name="Natvig D."/>
            <person name="Lalanne C."/>
            <person name="Gautier V."/>
            <person name="Ament-Velasquez S.L."/>
            <person name="Kruys A."/>
            <person name="Hutchinson M.I."/>
            <person name="Powell A.J."/>
            <person name="Barry K."/>
            <person name="Miller A.N."/>
            <person name="Grigoriev I.V."/>
            <person name="Debuchy R."/>
            <person name="Gladieux P."/>
            <person name="Thoren M.H."/>
            <person name="Johannesson H."/>
        </authorList>
    </citation>
    <scope>NUCLEOTIDE SEQUENCE</scope>
    <source>
        <strain evidence="3">CBS 560.94</strain>
    </source>
</reference>
<feature type="compositionally biased region" description="Basic and acidic residues" evidence="1">
    <location>
        <begin position="239"/>
        <end position="264"/>
    </location>
</feature>
<evidence type="ECO:0000313" key="3">
    <source>
        <dbReference type="EMBL" id="KAK3355848.1"/>
    </source>
</evidence>
<evidence type="ECO:0000313" key="4">
    <source>
        <dbReference type="Proteomes" id="UP001278500"/>
    </source>
</evidence>
<feature type="region of interest" description="Disordered" evidence="1">
    <location>
        <begin position="55"/>
        <end position="128"/>
    </location>
</feature>
<feature type="compositionally biased region" description="Low complexity" evidence="1">
    <location>
        <begin position="109"/>
        <end position="123"/>
    </location>
</feature>
<name>A0AAE0JR39_9PEZI</name>
<keyword evidence="4" id="KW-1185">Reference proteome</keyword>
<reference evidence="3" key="1">
    <citation type="journal article" date="2023" name="Mol. Phylogenet. Evol.">
        <title>Genome-scale phylogeny and comparative genomics of the fungal order Sordariales.</title>
        <authorList>
            <person name="Hensen N."/>
            <person name="Bonometti L."/>
            <person name="Westerberg I."/>
            <person name="Brannstrom I.O."/>
            <person name="Guillou S."/>
            <person name="Cros-Aarteil S."/>
            <person name="Calhoun S."/>
            <person name="Haridas S."/>
            <person name="Kuo A."/>
            <person name="Mondo S."/>
            <person name="Pangilinan J."/>
            <person name="Riley R."/>
            <person name="LaButti K."/>
            <person name="Andreopoulos B."/>
            <person name="Lipzen A."/>
            <person name="Chen C."/>
            <person name="Yan M."/>
            <person name="Daum C."/>
            <person name="Ng V."/>
            <person name="Clum A."/>
            <person name="Steindorff A."/>
            <person name="Ohm R.A."/>
            <person name="Martin F."/>
            <person name="Silar P."/>
            <person name="Natvig D.O."/>
            <person name="Lalanne C."/>
            <person name="Gautier V."/>
            <person name="Ament-Velasquez S.L."/>
            <person name="Kruys A."/>
            <person name="Hutchinson M.I."/>
            <person name="Powell A.J."/>
            <person name="Barry K."/>
            <person name="Miller A.N."/>
            <person name="Grigoriev I.V."/>
            <person name="Debuchy R."/>
            <person name="Gladieux P."/>
            <person name="Hiltunen Thoren M."/>
            <person name="Johannesson H."/>
        </authorList>
    </citation>
    <scope>NUCLEOTIDE SEQUENCE</scope>
    <source>
        <strain evidence="3">CBS 560.94</strain>
    </source>
</reference>
<accession>A0AAE0JR39</accession>
<feature type="compositionally biased region" description="Pro residues" evidence="1">
    <location>
        <begin position="72"/>
        <end position="85"/>
    </location>
</feature>